<proteinExistence type="predicted"/>
<keyword evidence="2" id="KW-1185">Reference proteome</keyword>
<evidence type="ECO:0000313" key="2">
    <source>
        <dbReference type="Proteomes" id="UP001143910"/>
    </source>
</evidence>
<sequence length="989" mass="105574">MAITSPERLYRIGVDVGGTNTDAVVACRTSSTGTDFGGEPKTEILASYKSQTTVDITSGIQAAIQQVLEIAQVPLERVISVNIGTTHFINAVVQADASNLERVAVLRLCAPFGKEVAPFGDFPPSLCNILDGYSAIVDGGLEIDGRPIREINTTEILHHAEEIRKRGISTVIVVGVFSPLDTAADSQEGQVRGILQQSIPDIDVVCSRDIGRVGFLERENAAILNGSILKFARKTIRGFQDAINGLGLHCPLFLTQNDGTVMDVEAAAIAPIKTFSSGATNSLTGAVFLANLQNTPLEADTGTDDSQIIMVDVGGTTSDFAVLSKSGLPRQTSATATIGGVRTAFSMPEVVSIGLGGGSLVQLDENGKVSVGPVSVGHRLQDEAICFGGKTLTATDIVVAKGIHDDSLPKWNGDVSPDVLSNATRQIALKMERCIETMRTSGADVVLLLVGGGSIIHTSKLKNVKKCIRPPFYKVANAVGAAIAKVSGEVDRIIIPNGRSHEEIIDELKSESQALAQKNGARPGQIEVVEIDLIPVQYVTNNAIRAIARAVGELEWKPLAKWQVQTSPNGSVQRTVAVTSESYIRPVNGIARYSNVHVPLEEMLLNINLEQYVPEVSKETGEWFVSELDLELIGEGCGILGTGGGGSVYTGLLHSRQTLRSCPEKKMRIVDISSLSTDSNIGMPAFAGSPSVSNERLISGDELSSAAQELARFLNIDGYDAMMPAEIGGSNGMRAFAAAVSMDIPVVDADTMGRAFPKIDMALPYVFGQASPAPAVISDARENVQIIARVEDSHRFENIVRAGCVELGLYTAVSMAPLKADVVEQYCCLGTLSLAWFMGRAICLARQRKRNIVRELLNEVPGGKLLYTGKVVDIKREVKGGWTIGTAILEPFDEDDDDDAIIEPETRQLVLSYQNEFYSAELRDPTGNLPSQMICITPDLVTVLDSHTGTALGTHELRYGLRVAAIGMPAHPHWLTEEGLAAGGPQAFG</sequence>
<dbReference type="EMBL" id="JANJQO010000141">
    <property type="protein sequence ID" value="KAJ2981270.1"/>
    <property type="molecule type" value="Genomic_DNA"/>
</dbReference>
<comment type="caution">
    <text evidence="1">The sequence shown here is derived from an EMBL/GenBank/DDBJ whole genome shotgun (WGS) entry which is preliminary data.</text>
</comment>
<name>A0ACC1NPT1_9HYPO</name>
<reference evidence="1" key="1">
    <citation type="submission" date="2022-08" db="EMBL/GenBank/DDBJ databases">
        <title>Genome Sequence of Lecanicillium fungicola.</title>
        <authorList>
            <person name="Buettner E."/>
        </authorList>
    </citation>
    <scope>NUCLEOTIDE SEQUENCE</scope>
    <source>
        <strain evidence="1">Babe33</strain>
    </source>
</reference>
<dbReference type="Proteomes" id="UP001143910">
    <property type="component" value="Unassembled WGS sequence"/>
</dbReference>
<evidence type="ECO:0000313" key="1">
    <source>
        <dbReference type="EMBL" id="KAJ2981270.1"/>
    </source>
</evidence>
<protein>
    <submittedName>
        <fullName evidence="1">Uncharacterized protein</fullName>
    </submittedName>
</protein>
<gene>
    <name evidence="1" type="ORF">NQ176_g2131</name>
</gene>
<accession>A0ACC1NPT1</accession>
<organism evidence="1 2">
    <name type="scientific">Zarea fungicola</name>
    <dbReference type="NCBI Taxonomy" id="93591"/>
    <lineage>
        <taxon>Eukaryota</taxon>
        <taxon>Fungi</taxon>
        <taxon>Dikarya</taxon>
        <taxon>Ascomycota</taxon>
        <taxon>Pezizomycotina</taxon>
        <taxon>Sordariomycetes</taxon>
        <taxon>Hypocreomycetidae</taxon>
        <taxon>Hypocreales</taxon>
        <taxon>Cordycipitaceae</taxon>
        <taxon>Zarea</taxon>
    </lineage>
</organism>